<feature type="domain" description="Tetrapyrrole biosynthesis uroporphyrinogen III synthase" evidence="10">
    <location>
        <begin position="318"/>
        <end position="512"/>
    </location>
</feature>
<reference evidence="11 12" key="1">
    <citation type="submission" date="2018-05" db="EMBL/GenBank/DDBJ databases">
        <title>Mucilaginibacter hurinus sp. nov., isolated from briquette warehouse soil.</title>
        <authorList>
            <person name="Choi L."/>
        </authorList>
    </citation>
    <scope>NUCLEOTIDE SEQUENCE [LARGE SCALE GENOMIC DNA]</scope>
    <source>
        <strain evidence="11 12">ZR32</strain>
    </source>
</reference>
<dbReference type="CDD" id="cd06578">
    <property type="entry name" value="HemD"/>
    <property type="match status" value="1"/>
</dbReference>
<evidence type="ECO:0000256" key="6">
    <source>
        <dbReference type="ARBA" id="ARBA00023244"/>
    </source>
</evidence>
<gene>
    <name evidence="8" type="primary">hemC</name>
    <name evidence="11" type="ORF">DJ568_13395</name>
</gene>
<comment type="pathway">
    <text evidence="2">Porphyrin-containing compound metabolism; protoporphyrin-IX biosynthesis; coproporphyrinogen-III from 5-aminolevulinate: step 2/4.</text>
</comment>
<feature type="modified residue" description="S-(dipyrrolylmethanemethyl)cysteine" evidence="8">
    <location>
        <position position="245"/>
    </location>
</feature>
<dbReference type="Gene3D" id="3.40.50.10090">
    <property type="match status" value="2"/>
</dbReference>
<dbReference type="AlphaFoldDB" id="A0A367GMM4"/>
<evidence type="ECO:0000256" key="8">
    <source>
        <dbReference type="HAMAP-Rule" id="MF_00260"/>
    </source>
</evidence>
<dbReference type="SUPFAM" id="SSF54782">
    <property type="entry name" value="Porphobilinogen deaminase (hydroxymethylbilane synthase), C-terminal domain"/>
    <property type="match status" value="1"/>
</dbReference>
<dbReference type="SUPFAM" id="SSF69618">
    <property type="entry name" value="HemD-like"/>
    <property type="match status" value="1"/>
</dbReference>
<dbReference type="Pfam" id="PF01379">
    <property type="entry name" value="Porphobil_deam"/>
    <property type="match status" value="1"/>
</dbReference>
<comment type="caution">
    <text evidence="11">The sequence shown here is derived from an EMBL/GenBank/DDBJ whole genome shotgun (WGS) entry which is preliminary data.</text>
</comment>
<dbReference type="FunFam" id="3.40.190.10:FF:000005">
    <property type="entry name" value="Porphobilinogen deaminase"/>
    <property type="match status" value="1"/>
</dbReference>
<dbReference type="RefSeq" id="WP_114005796.1">
    <property type="nucleotide sequence ID" value="NZ_QGDC01000007.1"/>
</dbReference>
<dbReference type="InterPro" id="IPR036803">
    <property type="entry name" value="Porphobilinogen_deaminase_C_sf"/>
</dbReference>
<dbReference type="InterPro" id="IPR022417">
    <property type="entry name" value="Porphobilin_deaminase_N"/>
</dbReference>
<feature type="domain" description="Porphobilinogen deaminase N-terminal" evidence="9">
    <location>
        <begin position="5"/>
        <end position="215"/>
    </location>
</feature>
<dbReference type="SUPFAM" id="SSF53850">
    <property type="entry name" value="Periplasmic binding protein-like II"/>
    <property type="match status" value="1"/>
</dbReference>
<sequence length="528" mass="58080">MDRTLIIGTRGSELALWQANFVKDSLAAINVNAELKIIKTQGDRILNLSFDKLEGKGFFTKELEEELLAGTIDIAVHSHKDLPTENPPGLVIAAVSEREDPAELLIILKDCVDVRQKLSVKYGGMVGTSSNRRRAQLLAVRPDLEIDDLRGNVPTRIGKLRDEDYDAIMLAKAGVTRLGIDLSEFHVEELTPTELIPAPAQGVLAIQIRQSDADLYQTLQALHHADVAEALAVERNVLKLFGGGCHLPLGVYCRKDDGKFQVFTSKADTGEGFPDRLFLEADTTVGLAEKVVARFDKSRKMPAKVFISREVFENSYFRKALEKNNIEVEARSLIRTVAVITRLDPFILRNTDWIFFTSKNAVEYFFKLKPQLPKKVKFGVMGSGSEDALRRNGYFAEYTGEGTDTTDVAAEFAKLANGTTVTFPGAASPMRSIHQGLSADTKIIDLPVYETVLEEQVAPSGADVLVFTSPSNVDAYFADNLLDPHQKIIAIGKSTGKKFEDMGVPYVLPFSPDEIGLAEAVFGITLNS</sequence>
<dbReference type="PANTHER" id="PTHR11557:SF0">
    <property type="entry name" value="PORPHOBILINOGEN DEAMINASE"/>
    <property type="match status" value="1"/>
</dbReference>
<evidence type="ECO:0000256" key="7">
    <source>
        <dbReference type="ARBA" id="ARBA00048169"/>
    </source>
</evidence>
<evidence type="ECO:0000259" key="9">
    <source>
        <dbReference type="Pfam" id="PF01379"/>
    </source>
</evidence>
<dbReference type="NCBIfam" id="TIGR00212">
    <property type="entry name" value="hemC"/>
    <property type="match status" value="1"/>
</dbReference>
<dbReference type="Proteomes" id="UP000253209">
    <property type="component" value="Unassembled WGS sequence"/>
</dbReference>
<comment type="cofactor">
    <cofactor evidence="8">
        <name>dipyrromethane</name>
        <dbReference type="ChEBI" id="CHEBI:60342"/>
    </cofactor>
    <text evidence="8">Binds 1 dipyrromethane group covalently.</text>
</comment>
<keyword evidence="12" id="KW-1185">Reference proteome</keyword>
<evidence type="ECO:0000256" key="2">
    <source>
        <dbReference type="ARBA" id="ARBA00004735"/>
    </source>
</evidence>
<dbReference type="Pfam" id="PF02602">
    <property type="entry name" value="HEM4"/>
    <property type="match status" value="1"/>
</dbReference>
<dbReference type="InterPro" id="IPR003754">
    <property type="entry name" value="4pyrrol_synth_uPrphyn_synth"/>
</dbReference>
<evidence type="ECO:0000313" key="12">
    <source>
        <dbReference type="Proteomes" id="UP000253209"/>
    </source>
</evidence>
<evidence type="ECO:0000259" key="10">
    <source>
        <dbReference type="Pfam" id="PF02602"/>
    </source>
</evidence>
<keyword evidence="6 8" id="KW-0627">Porphyrin biosynthesis</keyword>
<name>A0A367GMM4_9SPHI</name>
<comment type="miscellaneous">
    <text evidence="8">The porphobilinogen subunits are added to the dipyrromethane group.</text>
</comment>
<keyword evidence="5 8" id="KW-0808">Transferase</keyword>
<evidence type="ECO:0000256" key="1">
    <source>
        <dbReference type="ARBA" id="ARBA00002869"/>
    </source>
</evidence>
<organism evidence="11 12">
    <name type="scientific">Mucilaginibacter hurinus</name>
    <dbReference type="NCBI Taxonomy" id="2201324"/>
    <lineage>
        <taxon>Bacteria</taxon>
        <taxon>Pseudomonadati</taxon>
        <taxon>Bacteroidota</taxon>
        <taxon>Sphingobacteriia</taxon>
        <taxon>Sphingobacteriales</taxon>
        <taxon>Sphingobacteriaceae</taxon>
        <taxon>Mucilaginibacter</taxon>
    </lineage>
</organism>
<dbReference type="GO" id="GO:0004852">
    <property type="term" value="F:uroporphyrinogen-III synthase activity"/>
    <property type="evidence" value="ECO:0007669"/>
    <property type="project" value="InterPro"/>
</dbReference>
<evidence type="ECO:0000256" key="4">
    <source>
        <dbReference type="ARBA" id="ARBA00011245"/>
    </source>
</evidence>
<dbReference type="EC" id="2.5.1.61" evidence="8"/>
<dbReference type="OrthoDB" id="9810298at2"/>
<dbReference type="GO" id="GO:0004418">
    <property type="term" value="F:hydroxymethylbilane synthase activity"/>
    <property type="evidence" value="ECO:0007669"/>
    <property type="project" value="UniProtKB-UniRule"/>
</dbReference>
<dbReference type="PANTHER" id="PTHR11557">
    <property type="entry name" value="PORPHOBILINOGEN DEAMINASE"/>
    <property type="match status" value="1"/>
</dbReference>
<evidence type="ECO:0000313" key="11">
    <source>
        <dbReference type="EMBL" id="RCH54285.1"/>
    </source>
</evidence>
<protein>
    <recommendedName>
        <fullName evidence="8">Porphobilinogen deaminase</fullName>
        <shortName evidence="8">PBG</shortName>
        <ecNumber evidence="8">2.5.1.61</ecNumber>
    </recommendedName>
    <alternativeName>
        <fullName evidence="8">Hydroxymethylbilane synthase</fullName>
        <shortName evidence="8">HMBS</shortName>
    </alternativeName>
    <alternativeName>
        <fullName evidence="8">Pre-uroporphyrinogen synthase</fullName>
    </alternativeName>
</protein>
<evidence type="ECO:0000256" key="3">
    <source>
        <dbReference type="ARBA" id="ARBA00005638"/>
    </source>
</evidence>
<dbReference type="Gene3D" id="3.40.190.10">
    <property type="entry name" value="Periplasmic binding protein-like II"/>
    <property type="match status" value="2"/>
</dbReference>
<evidence type="ECO:0000256" key="5">
    <source>
        <dbReference type="ARBA" id="ARBA00022679"/>
    </source>
</evidence>
<dbReference type="GO" id="GO:0005737">
    <property type="term" value="C:cytoplasm"/>
    <property type="evidence" value="ECO:0007669"/>
    <property type="project" value="UniProtKB-UniRule"/>
</dbReference>
<comment type="catalytic activity">
    <reaction evidence="7 8">
        <text>4 porphobilinogen + H2O = hydroxymethylbilane + 4 NH4(+)</text>
        <dbReference type="Rhea" id="RHEA:13185"/>
        <dbReference type="ChEBI" id="CHEBI:15377"/>
        <dbReference type="ChEBI" id="CHEBI:28938"/>
        <dbReference type="ChEBI" id="CHEBI:57845"/>
        <dbReference type="ChEBI" id="CHEBI:58126"/>
        <dbReference type="EC" id="2.5.1.61"/>
    </reaction>
</comment>
<accession>A0A367GMM4</accession>
<comment type="subunit">
    <text evidence="4 8">Monomer.</text>
</comment>
<dbReference type="EMBL" id="QGDC01000007">
    <property type="protein sequence ID" value="RCH54285.1"/>
    <property type="molecule type" value="Genomic_DNA"/>
</dbReference>
<dbReference type="InterPro" id="IPR036108">
    <property type="entry name" value="4pyrrol_syn_uPrphyn_synt_sf"/>
</dbReference>
<dbReference type="InterPro" id="IPR000860">
    <property type="entry name" value="HemC"/>
</dbReference>
<comment type="similarity">
    <text evidence="3 8">Belongs to the HMBS family.</text>
</comment>
<comment type="function">
    <text evidence="1 8">Tetrapolymerization of the monopyrrole PBG into the hydroxymethylbilane pre-uroporphyrinogen in several discrete steps.</text>
</comment>
<dbReference type="Gene3D" id="3.30.160.40">
    <property type="entry name" value="Porphobilinogen deaminase, C-terminal domain"/>
    <property type="match status" value="1"/>
</dbReference>
<proteinExistence type="inferred from homology"/>
<dbReference type="PRINTS" id="PR00151">
    <property type="entry name" value="PORPHBDMNASE"/>
</dbReference>
<dbReference type="HAMAP" id="MF_00260">
    <property type="entry name" value="Porphobil_deam"/>
    <property type="match status" value="1"/>
</dbReference>
<dbReference type="GO" id="GO:0006782">
    <property type="term" value="P:protoporphyrinogen IX biosynthetic process"/>
    <property type="evidence" value="ECO:0007669"/>
    <property type="project" value="UniProtKB-UniRule"/>
</dbReference>